<dbReference type="InterPro" id="IPR035965">
    <property type="entry name" value="PAS-like_dom_sf"/>
</dbReference>
<comment type="caution">
    <text evidence="2">The sequence shown here is derived from an EMBL/GenBank/DDBJ whole genome shotgun (WGS) entry which is preliminary data.</text>
</comment>
<dbReference type="Proteomes" id="UP000053937">
    <property type="component" value="Unassembled WGS sequence"/>
</dbReference>
<keyword evidence="1" id="KW-0175">Coiled coil</keyword>
<evidence type="ECO:0000313" key="3">
    <source>
        <dbReference type="Proteomes" id="UP000053937"/>
    </source>
</evidence>
<dbReference type="EMBL" id="LMBR01000199">
    <property type="protein sequence ID" value="KUL22029.1"/>
    <property type="molecule type" value="Genomic_DNA"/>
</dbReference>
<dbReference type="CDD" id="cd00130">
    <property type="entry name" value="PAS"/>
    <property type="match status" value="1"/>
</dbReference>
<feature type="coiled-coil region" evidence="1">
    <location>
        <begin position="8"/>
        <end position="35"/>
    </location>
</feature>
<dbReference type="RefSeq" id="WP_059139311.1">
    <property type="nucleotide sequence ID" value="NZ_LMBR01000199.1"/>
</dbReference>
<accession>A0A117MKC9</accession>
<organism evidence="2 3">
    <name type="scientific">Chlorobium limicola</name>
    <dbReference type="NCBI Taxonomy" id="1092"/>
    <lineage>
        <taxon>Bacteria</taxon>
        <taxon>Pseudomonadati</taxon>
        <taxon>Chlorobiota</taxon>
        <taxon>Chlorobiia</taxon>
        <taxon>Chlorobiales</taxon>
        <taxon>Chlorobiaceae</taxon>
        <taxon>Chlorobium/Pelodictyon group</taxon>
        <taxon>Chlorobium</taxon>
    </lineage>
</organism>
<dbReference type="OrthoDB" id="5401121at2"/>
<dbReference type="AlphaFoldDB" id="A0A117MKC9"/>
<dbReference type="SUPFAM" id="SSF55785">
    <property type="entry name" value="PYP-like sensor domain (PAS domain)"/>
    <property type="match status" value="1"/>
</dbReference>
<protein>
    <recommendedName>
        <fullName evidence="4">PAS domain-containing protein</fullName>
    </recommendedName>
</protein>
<proteinExistence type="predicted"/>
<reference evidence="2 3" key="1">
    <citation type="submission" date="2015-10" db="EMBL/GenBank/DDBJ databases">
        <title>Draft Genome Sequence of Chlorobium limicola strain Frasassi Growing under Artificial Lighting in the Frasassi Cave System.</title>
        <authorList>
            <person name="Mansor M."/>
            <person name="Macalady J."/>
        </authorList>
    </citation>
    <scope>NUCLEOTIDE SEQUENCE [LARGE SCALE GENOMIC DNA]</scope>
    <source>
        <strain evidence="2 3">Frasassi</strain>
    </source>
</reference>
<keyword evidence="3" id="KW-1185">Reference proteome</keyword>
<gene>
    <name evidence="2" type="ORF">ASB62_07630</name>
</gene>
<evidence type="ECO:0008006" key="4">
    <source>
        <dbReference type="Google" id="ProtNLM"/>
    </source>
</evidence>
<sequence length="155" mass="17662">MHRIIHKMALQKIELELQNEALVQLREELTESLDRYTGLYDSAPVGYLRLARDSSILETNLTGARILGVDSHLLNCDRFGRFIFSEDLPVFYDQLERVFSRKEKCSCEVRLLNDSFWQSSDLLTKAGLRGQMIRIDAVVSADGLECLTVFSETSG</sequence>
<evidence type="ECO:0000256" key="1">
    <source>
        <dbReference type="SAM" id="Coils"/>
    </source>
</evidence>
<name>A0A117MKC9_CHLLI</name>
<dbReference type="Gene3D" id="3.30.450.20">
    <property type="entry name" value="PAS domain"/>
    <property type="match status" value="1"/>
</dbReference>
<evidence type="ECO:0000313" key="2">
    <source>
        <dbReference type="EMBL" id="KUL22029.1"/>
    </source>
</evidence>
<dbReference type="InterPro" id="IPR000014">
    <property type="entry name" value="PAS"/>
</dbReference>